<evidence type="ECO:0000313" key="2">
    <source>
        <dbReference type="Proteomes" id="UP000292082"/>
    </source>
</evidence>
<keyword evidence="2" id="KW-1185">Reference proteome</keyword>
<sequence length="147" mass="15721">MPCNRRLRYYPSNSVSFCLLLAALFIGLPIVGAQLQIELTPNPPMQCVPWNFTWTRGTPPSTLQIQPDSSNTSVSQQYGPLTSLNGSVILSTNVSSGTTVRVVFHDSAGVTWTDWFTIQPGLVDSCLLSSGVTTPDAPSATTSPSST</sequence>
<gene>
    <name evidence="1" type="ORF">BD310DRAFT_815623</name>
</gene>
<dbReference type="AlphaFoldDB" id="A0A4Q9PZE8"/>
<reference evidence="1 2" key="1">
    <citation type="submission" date="2019-01" db="EMBL/GenBank/DDBJ databases">
        <title>Draft genome sequences of three monokaryotic isolates of the white-rot basidiomycete fungus Dichomitus squalens.</title>
        <authorList>
            <consortium name="DOE Joint Genome Institute"/>
            <person name="Lopez S.C."/>
            <person name="Andreopoulos B."/>
            <person name="Pangilinan J."/>
            <person name="Lipzen A."/>
            <person name="Riley R."/>
            <person name="Ahrendt S."/>
            <person name="Ng V."/>
            <person name="Barry K."/>
            <person name="Daum C."/>
            <person name="Grigoriev I.V."/>
            <person name="Hilden K.S."/>
            <person name="Makela M.R."/>
            <person name="de Vries R.P."/>
        </authorList>
    </citation>
    <scope>NUCLEOTIDE SEQUENCE [LARGE SCALE GENOMIC DNA]</scope>
    <source>
        <strain evidence="1 2">CBS 464.89</strain>
    </source>
</reference>
<dbReference type="EMBL" id="ML145106">
    <property type="protein sequence ID" value="TBU60212.1"/>
    <property type="molecule type" value="Genomic_DNA"/>
</dbReference>
<name>A0A4Q9PZE8_9APHY</name>
<evidence type="ECO:0000313" key="1">
    <source>
        <dbReference type="EMBL" id="TBU60212.1"/>
    </source>
</evidence>
<protein>
    <submittedName>
        <fullName evidence="1">Uncharacterized protein</fullName>
    </submittedName>
</protein>
<feature type="non-terminal residue" evidence="1">
    <location>
        <position position="147"/>
    </location>
</feature>
<proteinExistence type="predicted"/>
<accession>A0A4Q9PZE8</accession>
<organism evidence="1 2">
    <name type="scientific">Dichomitus squalens</name>
    <dbReference type="NCBI Taxonomy" id="114155"/>
    <lineage>
        <taxon>Eukaryota</taxon>
        <taxon>Fungi</taxon>
        <taxon>Dikarya</taxon>
        <taxon>Basidiomycota</taxon>
        <taxon>Agaricomycotina</taxon>
        <taxon>Agaricomycetes</taxon>
        <taxon>Polyporales</taxon>
        <taxon>Polyporaceae</taxon>
        <taxon>Dichomitus</taxon>
    </lineage>
</organism>
<dbReference type="Proteomes" id="UP000292082">
    <property type="component" value="Unassembled WGS sequence"/>
</dbReference>